<gene>
    <name evidence="2" type="ORF">Syun_025147</name>
</gene>
<dbReference type="EMBL" id="JBBNAF010000011">
    <property type="protein sequence ID" value="KAK9098102.1"/>
    <property type="molecule type" value="Genomic_DNA"/>
</dbReference>
<keyword evidence="3" id="KW-1185">Reference proteome</keyword>
<dbReference type="Proteomes" id="UP001420932">
    <property type="component" value="Unassembled WGS sequence"/>
</dbReference>
<comment type="caution">
    <text evidence="2">The sequence shown here is derived from an EMBL/GenBank/DDBJ whole genome shotgun (WGS) entry which is preliminary data.</text>
</comment>
<protein>
    <submittedName>
        <fullName evidence="2">Uncharacterized protein</fullName>
    </submittedName>
</protein>
<sequence length="52" mass="6021">MYYIIRLLIAIETRLLQNTSDNNTNQNQISISLSDPINNPCSRRSNQPRSSR</sequence>
<evidence type="ECO:0000313" key="3">
    <source>
        <dbReference type="Proteomes" id="UP001420932"/>
    </source>
</evidence>
<reference evidence="2 3" key="1">
    <citation type="submission" date="2024-01" db="EMBL/GenBank/DDBJ databases">
        <title>Genome assemblies of Stephania.</title>
        <authorList>
            <person name="Yang L."/>
        </authorList>
    </citation>
    <scope>NUCLEOTIDE SEQUENCE [LARGE SCALE GENOMIC DNA]</scope>
    <source>
        <strain evidence="2">YNDBR</strain>
        <tissue evidence="2">Leaf</tissue>
    </source>
</reference>
<evidence type="ECO:0000313" key="2">
    <source>
        <dbReference type="EMBL" id="KAK9098102.1"/>
    </source>
</evidence>
<feature type="compositionally biased region" description="Polar residues" evidence="1">
    <location>
        <begin position="35"/>
        <end position="52"/>
    </location>
</feature>
<accession>A0AAP0EWG7</accession>
<name>A0AAP0EWG7_9MAGN</name>
<organism evidence="2 3">
    <name type="scientific">Stephania yunnanensis</name>
    <dbReference type="NCBI Taxonomy" id="152371"/>
    <lineage>
        <taxon>Eukaryota</taxon>
        <taxon>Viridiplantae</taxon>
        <taxon>Streptophyta</taxon>
        <taxon>Embryophyta</taxon>
        <taxon>Tracheophyta</taxon>
        <taxon>Spermatophyta</taxon>
        <taxon>Magnoliopsida</taxon>
        <taxon>Ranunculales</taxon>
        <taxon>Menispermaceae</taxon>
        <taxon>Menispermoideae</taxon>
        <taxon>Cissampelideae</taxon>
        <taxon>Stephania</taxon>
    </lineage>
</organism>
<evidence type="ECO:0000256" key="1">
    <source>
        <dbReference type="SAM" id="MobiDB-lite"/>
    </source>
</evidence>
<proteinExistence type="predicted"/>
<feature type="region of interest" description="Disordered" evidence="1">
    <location>
        <begin position="20"/>
        <end position="52"/>
    </location>
</feature>
<dbReference type="AlphaFoldDB" id="A0AAP0EWG7"/>
<feature type="compositionally biased region" description="Low complexity" evidence="1">
    <location>
        <begin position="20"/>
        <end position="34"/>
    </location>
</feature>